<dbReference type="OrthoDB" id="10253744at2759"/>
<dbReference type="InterPro" id="IPR012675">
    <property type="entry name" value="Beta-grasp_dom_sf"/>
</dbReference>
<dbReference type="EMBL" id="NBSH01000001">
    <property type="protein sequence ID" value="ORX40904.1"/>
    <property type="molecule type" value="Genomic_DNA"/>
</dbReference>
<name>A0A1Y1UTQ2_9TREE</name>
<dbReference type="SUPFAM" id="SSF52833">
    <property type="entry name" value="Thioredoxin-like"/>
    <property type="match status" value="1"/>
</dbReference>
<evidence type="ECO:0000313" key="6">
    <source>
        <dbReference type="Proteomes" id="UP000193218"/>
    </source>
</evidence>
<dbReference type="InterPro" id="IPR001041">
    <property type="entry name" value="2Fe-2S_ferredoxin-type"/>
</dbReference>
<protein>
    <submittedName>
        <fullName evidence="5">Sucrase/ferredoxin-like-domain-containing protein</fullName>
    </submittedName>
</protein>
<comment type="caution">
    <text evidence="5">The sequence shown here is derived from an EMBL/GenBank/DDBJ whole genome shotgun (WGS) entry which is preliminary data.</text>
</comment>
<dbReference type="PANTHER" id="PTHR31902:SF14">
    <property type="entry name" value="ACTIN PATCHES DISTAL PROTEIN 1"/>
    <property type="match status" value="1"/>
</dbReference>
<dbReference type="InterPro" id="IPR036010">
    <property type="entry name" value="2Fe-2S_ferredoxin-like_sf"/>
</dbReference>
<dbReference type="Gene3D" id="3.40.30.10">
    <property type="entry name" value="Glutaredoxin"/>
    <property type="match status" value="1"/>
</dbReference>
<evidence type="ECO:0000256" key="4">
    <source>
        <dbReference type="ARBA" id="ARBA00023014"/>
    </source>
</evidence>
<dbReference type="InterPro" id="IPR001055">
    <property type="entry name" value="Adrenodoxin-like"/>
</dbReference>
<keyword evidence="2" id="KW-0479">Metal-binding</keyword>
<dbReference type="GeneID" id="33559529"/>
<dbReference type="Gene3D" id="3.10.20.30">
    <property type="match status" value="1"/>
</dbReference>
<dbReference type="STRING" id="4999.A0A1Y1UTQ2"/>
<dbReference type="GO" id="GO:0140647">
    <property type="term" value="P:P450-containing electron transport chain"/>
    <property type="evidence" value="ECO:0007669"/>
    <property type="project" value="InterPro"/>
</dbReference>
<dbReference type="GO" id="GO:0046872">
    <property type="term" value="F:metal ion binding"/>
    <property type="evidence" value="ECO:0007669"/>
    <property type="project" value="UniProtKB-KW"/>
</dbReference>
<dbReference type="AlphaFoldDB" id="A0A1Y1UTQ2"/>
<keyword evidence="6" id="KW-1185">Reference proteome</keyword>
<dbReference type="SUPFAM" id="SSF54292">
    <property type="entry name" value="2Fe-2S ferredoxin-like"/>
    <property type="match status" value="1"/>
</dbReference>
<evidence type="ECO:0000256" key="2">
    <source>
        <dbReference type="ARBA" id="ARBA00022723"/>
    </source>
</evidence>
<dbReference type="InterPro" id="IPR036249">
    <property type="entry name" value="Thioredoxin-like_sf"/>
</dbReference>
<evidence type="ECO:0000313" key="5">
    <source>
        <dbReference type="EMBL" id="ORX40904.1"/>
    </source>
</evidence>
<organism evidence="5 6">
    <name type="scientific">Kockovaella imperatae</name>
    <dbReference type="NCBI Taxonomy" id="4999"/>
    <lineage>
        <taxon>Eukaryota</taxon>
        <taxon>Fungi</taxon>
        <taxon>Dikarya</taxon>
        <taxon>Basidiomycota</taxon>
        <taxon>Agaricomycotina</taxon>
        <taxon>Tremellomycetes</taxon>
        <taxon>Tremellales</taxon>
        <taxon>Cuniculitremaceae</taxon>
        <taxon>Kockovaella</taxon>
    </lineage>
</organism>
<proteinExistence type="predicted"/>
<keyword evidence="4" id="KW-0411">Iron-sulfur</keyword>
<reference evidence="5 6" key="1">
    <citation type="submission" date="2017-03" db="EMBL/GenBank/DDBJ databases">
        <title>Widespread Adenine N6-methylation of Active Genes in Fungi.</title>
        <authorList>
            <consortium name="DOE Joint Genome Institute"/>
            <person name="Mondo S.J."/>
            <person name="Dannebaum R.O."/>
            <person name="Kuo R.C."/>
            <person name="Louie K.B."/>
            <person name="Bewick A.J."/>
            <person name="Labutti K."/>
            <person name="Haridas S."/>
            <person name="Kuo A."/>
            <person name="Salamov A."/>
            <person name="Ahrendt S.R."/>
            <person name="Lau R."/>
            <person name="Bowen B.P."/>
            <person name="Lipzen A."/>
            <person name="Sullivan W."/>
            <person name="Andreopoulos W.B."/>
            <person name="Clum A."/>
            <person name="Lindquist E."/>
            <person name="Daum C."/>
            <person name="Northen T.R."/>
            <person name="Ramamoorthy G."/>
            <person name="Schmitz R.J."/>
            <person name="Gryganskyi A."/>
            <person name="Culley D."/>
            <person name="Magnuson J."/>
            <person name="James T.Y."/>
            <person name="O'Malley M.A."/>
            <person name="Stajich J.E."/>
            <person name="Spatafora J.W."/>
            <person name="Visel A."/>
            <person name="Grigoriev I.V."/>
        </authorList>
    </citation>
    <scope>NUCLEOTIDE SEQUENCE [LARGE SCALE GENOMIC DNA]</scope>
    <source>
        <strain evidence="5 6">NRRL Y-17943</strain>
    </source>
</reference>
<dbReference type="InterPro" id="IPR009737">
    <property type="entry name" value="Aim32/Apd1-like"/>
</dbReference>
<keyword evidence="3" id="KW-0408">Iron</keyword>
<dbReference type="PANTHER" id="PTHR31902">
    <property type="entry name" value="ACTIN PATCHES DISTAL PROTEIN 1"/>
    <property type="match status" value="1"/>
</dbReference>
<dbReference type="CDD" id="cd00207">
    <property type="entry name" value="fer2"/>
    <property type="match status" value="1"/>
</dbReference>
<evidence type="ECO:0000256" key="3">
    <source>
        <dbReference type="ARBA" id="ARBA00023004"/>
    </source>
</evidence>
<dbReference type="CDD" id="cd03062">
    <property type="entry name" value="TRX_Fd_Sucrase"/>
    <property type="match status" value="1"/>
</dbReference>
<sequence>MQWIAKRSVLLQPGIRTFQLQRFYSTSAQDDPWPLPLPRSLAARQGLFLLALPAPPSAWPAKLEFASPLLSAASQVFKRNGLAVNAYYDGSGAAEHLPIEEETYPARLLFPDGRTFEYPEFRLDSLQDHNVMRDANYKPDPVKALATSSGRNVTGLQEIFVCTHGARDCRCSDRGGSLVAALRKEIERKGAVDAVAVREIAHVGGHKYAANAILAPSLDMLSNLTAEHAPALLSHIMTGRPLRSSLWKHWRGRYGLTEEQQGELWHQVDPGEAQTVSNAAGSSVRIRFETFEGDIKEVNARLGDSLLQIGKENGLPSLEGVCGGNLECATCHLYLPPTGSPPPVPEPSEEELDMLGYAIDYRDGQSRLGCQVKVTQELVKWIEDGGIIKLPRY</sequence>
<dbReference type="RefSeq" id="XP_021874583.1">
    <property type="nucleotide sequence ID" value="XM_022017720.1"/>
</dbReference>
<gene>
    <name evidence="5" type="ORF">BD324DRAFT_647808</name>
</gene>
<dbReference type="Pfam" id="PF06999">
    <property type="entry name" value="Suc_Fer-like"/>
    <property type="match status" value="1"/>
</dbReference>
<dbReference type="InParanoid" id="A0A1Y1UTQ2"/>
<dbReference type="PRINTS" id="PR00355">
    <property type="entry name" value="ADRENODOXIN"/>
</dbReference>
<accession>A0A1Y1UTQ2</accession>
<keyword evidence="1" id="KW-0001">2Fe-2S</keyword>
<evidence type="ECO:0000256" key="1">
    <source>
        <dbReference type="ARBA" id="ARBA00022714"/>
    </source>
</evidence>
<dbReference type="Proteomes" id="UP000193218">
    <property type="component" value="Unassembled WGS sequence"/>
</dbReference>
<dbReference type="GO" id="GO:0051537">
    <property type="term" value="F:2 iron, 2 sulfur cluster binding"/>
    <property type="evidence" value="ECO:0007669"/>
    <property type="project" value="UniProtKB-KW"/>
</dbReference>